<reference evidence="2" key="1">
    <citation type="submission" date="2014-03" db="EMBL/GenBank/DDBJ databases">
        <title>The Genome Sequence of Puccinia striiformis f. sp. tritici PST-78.</title>
        <authorList>
            <consortium name="The Broad Institute Genome Sequencing Platform"/>
            <person name="Cuomo C."/>
            <person name="Hulbert S."/>
            <person name="Chen X."/>
            <person name="Walker B."/>
            <person name="Young S.K."/>
            <person name="Zeng Q."/>
            <person name="Gargeya S."/>
            <person name="Fitzgerald M."/>
            <person name="Haas B."/>
            <person name="Abouelleil A."/>
            <person name="Alvarado L."/>
            <person name="Arachchi H.M."/>
            <person name="Berlin A.M."/>
            <person name="Chapman S.B."/>
            <person name="Goldberg J."/>
            <person name="Griggs A."/>
            <person name="Gujja S."/>
            <person name="Hansen M."/>
            <person name="Howarth C."/>
            <person name="Imamovic A."/>
            <person name="Larimer J."/>
            <person name="McCowan C."/>
            <person name="Montmayeur A."/>
            <person name="Murphy C."/>
            <person name="Neiman D."/>
            <person name="Pearson M."/>
            <person name="Priest M."/>
            <person name="Roberts A."/>
            <person name="Saif S."/>
            <person name="Shea T."/>
            <person name="Sisk P."/>
            <person name="Sykes S."/>
            <person name="Wortman J."/>
            <person name="Nusbaum C."/>
            <person name="Birren B."/>
        </authorList>
    </citation>
    <scope>NUCLEOTIDE SEQUENCE [LARGE SCALE GENOMIC DNA]</scope>
    <source>
        <strain evidence="2">race PST-78</strain>
    </source>
</reference>
<dbReference type="AlphaFoldDB" id="A0A0L0VSB8"/>
<keyword evidence="2" id="KW-1185">Reference proteome</keyword>
<proteinExistence type="predicted"/>
<dbReference type="STRING" id="1165861.A0A0L0VSB8"/>
<gene>
    <name evidence="1" type="ORF">PSTG_04729</name>
</gene>
<accession>A0A0L0VSB8</accession>
<dbReference type="PANTHER" id="PTHR46564">
    <property type="entry name" value="TRANSPOSASE"/>
    <property type="match status" value="1"/>
</dbReference>
<comment type="caution">
    <text evidence="1">The sequence shown here is derived from an EMBL/GenBank/DDBJ whole genome shotgun (WGS) entry which is preliminary data.</text>
</comment>
<dbReference type="PANTHER" id="PTHR46564:SF1">
    <property type="entry name" value="TRANSPOSASE"/>
    <property type="match status" value="1"/>
</dbReference>
<name>A0A0L0VSB8_9BASI</name>
<sequence length="297" mass="33832">MGFRKYSPDLKWAAVRARLDRKNLAKINLSLGATISRNSLSRWTGLYERTQAVVCNPNTYPTRGHKSGVCLEAVQRTQGWAEVGDQTPRVERERSTHHFNIIPAISTSGLVAHMVQEETVERNDFEFYLQQILVTGQWVNKPKFHHLLHLSESILCFGPASLFSTEKFESFNGVMRNASIHSIRQSPGRDIAITFDNHYSLRSLLSGGIIYNSSTQTFSRGSDEVINMFLHNPVIRKSLGYDLYASNPLSPNDYPFTKKDKAIEEEQLPVPQQLIDHCSSQNIKRGYRILQVLFYKA</sequence>
<organism evidence="1 2">
    <name type="scientific">Puccinia striiformis f. sp. tritici PST-78</name>
    <dbReference type="NCBI Taxonomy" id="1165861"/>
    <lineage>
        <taxon>Eukaryota</taxon>
        <taxon>Fungi</taxon>
        <taxon>Dikarya</taxon>
        <taxon>Basidiomycota</taxon>
        <taxon>Pucciniomycotina</taxon>
        <taxon>Pucciniomycetes</taxon>
        <taxon>Pucciniales</taxon>
        <taxon>Pucciniaceae</taxon>
        <taxon>Puccinia</taxon>
    </lineage>
</organism>
<evidence type="ECO:0000313" key="1">
    <source>
        <dbReference type="EMBL" id="KNF01905.1"/>
    </source>
</evidence>
<evidence type="ECO:0000313" key="2">
    <source>
        <dbReference type="Proteomes" id="UP000054564"/>
    </source>
</evidence>
<protein>
    <submittedName>
        <fullName evidence="1">Uncharacterized protein</fullName>
    </submittedName>
</protein>
<dbReference type="Proteomes" id="UP000054564">
    <property type="component" value="Unassembled WGS sequence"/>
</dbReference>
<dbReference type="EMBL" id="AJIL01000026">
    <property type="protein sequence ID" value="KNF01905.1"/>
    <property type="molecule type" value="Genomic_DNA"/>
</dbReference>